<dbReference type="InterPro" id="IPR028979">
    <property type="entry name" value="Ser_kin/Pase_Hpr-like_N_sf"/>
</dbReference>
<dbReference type="SUPFAM" id="SSF53659">
    <property type="entry name" value="Isocitrate/Isopropylmalate dehydrogenase-like"/>
    <property type="match status" value="1"/>
</dbReference>
<dbReference type="PIRSF" id="PIRSF006107">
    <property type="entry name" value="PhpActrans_proteobac"/>
    <property type="match status" value="1"/>
</dbReference>
<evidence type="ECO:0000313" key="14">
    <source>
        <dbReference type="EMBL" id="GEL11213.1"/>
    </source>
</evidence>
<dbReference type="InterPro" id="IPR042113">
    <property type="entry name" value="P_AcTrfase_dom1"/>
</dbReference>
<evidence type="ECO:0000256" key="5">
    <source>
        <dbReference type="ARBA" id="ARBA00011643"/>
    </source>
</evidence>
<dbReference type="Pfam" id="PF13500">
    <property type="entry name" value="AAA_26"/>
    <property type="match status" value="1"/>
</dbReference>
<dbReference type="Gene3D" id="3.40.50.300">
    <property type="entry name" value="P-loop containing nucleotide triphosphate hydrolases"/>
    <property type="match status" value="1"/>
</dbReference>
<evidence type="ECO:0000256" key="2">
    <source>
        <dbReference type="ARBA" id="ARBA00004989"/>
    </source>
</evidence>
<dbReference type="GO" id="GO:0008959">
    <property type="term" value="F:phosphate acetyltransferase activity"/>
    <property type="evidence" value="ECO:0007669"/>
    <property type="project" value="UniProtKB-EC"/>
</dbReference>
<dbReference type="Pfam" id="PF01515">
    <property type="entry name" value="PTA_PTB"/>
    <property type="match status" value="1"/>
</dbReference>
<dbReference type="AlphaFoldDB" id="A0A511CH49"/>
<evidence type="ECO:0000259" key="13">
    <source>
        <dbReference type="Pfam" id="PF07085"/>
    </source>
</evidence>
<comment type="subcellular location">
    <subcellularLocation>
        <location evidence="1">Cytoplasm</location>
    </subcellularLocation>
</comment>
<evidence type="ECO:0000259" key="12">
    <source>
        <dbReference type="Pfam" id="PF01515"/>
    </source>
</evidence>
<dbReference type="GO" id="GO:0005737">
    <property type="term" value="C:cytoplasm"/>
    <property type="evidence" value="ECO:0007669"/>
    <property type="project" value="UniProtKB-SubCell"/>
</dbReference>
<evidence type="ECO:0000256" key="11">
    <source>
        <dbReference type="ARBA" id="ARBA00031108"/>
    </source>
</evidence>
<evidence type="ECO:0000256" key="1">
    <source>
        <dbReference type="ARBA" id="ARBA00004496"/>
    </source>
</evidence>
<keyword evidence="10" id="KW-0012">Acyltransferase</keyword>
<name>A0A511CH49_9FLAO</name>
<dbReference type="InterPro" id="IPR010766">
    <property type="entry name" value="DRTGG"/>
</dbReference>
<sequence length="733" mass="80179">MFILKKEGGFENNCGLCVINGIVKGIKRIKQVKSNIMNKAIYIATSESNSGKSIITLGLMSMLIGKTAKVGYFRPIVEDFEDGKLDNHIETVISYFGLDIRFEDAFAITKSQLIKKKNKGKIGEVLDLIIEKFKHLEERFDFVLVEGTSFSGEGTAIELDMNVLIAKNLGIPTIIVGSGVGKTLEEFLDGEYLAYDSFKNKEVEVLAFIANKIQPENLKLAEDGLRSVLPKEVLVSAIPVVSSLNNPTVKEIVEELDAKILFGKDFINNEVGSYSVGAMQLRNYLLHLKENALVITPGDRADIILGALQANESANYPSVSGIVLTGNILPEDSILKLIEGLHSVVPIIAVDGGTYRITNKIGSIQSKIYAENKHKIETSISTFEKYVDLDALADKLSAFHAEGMTPKMFQYNLVKRAKQHRKHIVLPEGNDDRIIIAASRLLAMDVVDISIIGNKKQIENKVNELGIAFDFSKVNIVVPIESPNYEDYVNTYYELRKNKNVSMAMARDLMEDVSYFGTMMVYKGHADGMVSGAAHTTQHTILPALQFIKTKPNSSVVSSIFFMCLEDRVSIFGDCAINPNPTAEQLAEIAISSADSSLAFGIEPKVAMLSYSSGSSGKGDEVEKVRTATEIVKKKRPDLKIEGPIQYDAAVDMEVGQSKMPNSEVAGQASVLIFPDLNTGNNTYKAVQRETGALAIGPMLQGLNKPVNDLSRGCTVDDIINTVVITAIQAQGL</sequence>
<dbReference type="InterPro" id="IPR016475">
    <property type="entry name" value="P-Actrans_bac"/>
</dbReference>
<evidence type="ECO:0000256" key="3">
    <source>
        <dbReference type="ARBA" id="ARBA00008756"/>
    </source>
</evidence>
<dbReference type="GO" id="GO:0006085">
    <property type="term" value="P:acetyl-CoA biosynthetic process"/>
    <property type="evidence" value="ECO:0007669"/>
    <property type="project" value="UniProtKB-UniPathway"/>
</dbReference>
<dbReference type="InterPro" id="IPR042112">
    <property type="entry name" value="P_AcTrfase_dom2"/>
</dbReference>
<dbReference type="SUPFAM" id="SSF52540">
    <property type="entry name" value="P-loop containing nucleoside triphosphate hydrolases"/>
    <property type="match status" value="1"/>
</dbReference>
<evidence type="ECO:0000256" key="9">
    <source>
        <dbReference type="ARBA" id="ARBA00022679"/>
    </source>
</evidence>
<evidence type="ECO:0000256" key="6">
    <source>
        <dbReference type="ARBA" id="ARBA00012707"/>
    </source>
</evidence>
<keyword evidence="8" id="KW-0963">Cytoplasm</keyword>
<organism evidence="14 15">
    <name type="scientific">Flavobacterium glycines</name>
    <dbReference type="NCBI Taxonomy" id="551990"/>
    <lineage>
        <taxon>Bacteria</taxon>
        <taxon>Pseudomonadati</taxon>
        <taxon>Bacteroidota</taxon>
        <taxon>Flavobacteriia</taxon>
        <taxon>Flavobacteriales</taxon>
        <taxon>Flavobacteriaceae</taxon>
        <taxon>Flavobacterium</taxon>
    </lineage>
</organism>
<evidence type="ECO:0000256" key="7">
    <source>
        <dbReference type="ARBA" id="ARBA00021528"/>
    </source>
</evidence>
<dbReference type="InterPro" id="IPR002505">
    <property type="entry name" value="PTA_PTB"/>
</dbReference>
<dbReference type="Gene3D" id="3.40.50.10950">
    <property type="match status" value="1"/>
</dbReference>
<dbReference type="InterPro" id="IPR027417">
    <property type="entry name" value="P-loop_NTPase"/>
</dbReference>
<dbReference type="Gene3D" id="3.40.1390.20">
    <property type="entry name" value="HprK N-terminal domain-like"/>
    <property type="match status" value="1"/>
</dbReference>
<comment type="caution">
    <text evidence="14">The sequence shown here is derived from an EMBL/GenBank/DDBJ whole genome shotgun (WGS) entry which is preliminary data.</text>
</comment>
<comment type="similarity">
    <text evidence="3">In the C-terminal section; belongs to the phosphate acetyltransferase and butyryltransferase family.</text>
</comment>
<keyword evidence="9 14" id="KW-0808">Transferase</keyword>
<dbReference type="Proteomes" id="UP000321579">
    <property type="component" value="Unassembled WGS sequence"/>
</dbReference>
<comment type="similarity">
    <text evidence="4">In the N-terminal section; belongs to the CobB/CobQ family.</text>
</comment>
<comment type="pathway">
    <text evidence="2">Metabolic intermediate biosynthesis; acetyl-CoA biosynthesis; acetyl-CoA from acetate: step 2/2.</text>
</comment>
<dbReference type="Gene3D" id="3.40.50.10750">
    <property type="entry name" value="Isocitrate/Isopropylmalate dehydrogenase-like"/>
    <property type="match status" value="1"/>
</dbReference>
<dbReference type="NCBIfam" id="TIGR00651">
    <property type="entry name" value="pta"/>
    <property type="match status" value="1"/>
</dbReference>
<dbReference type="Pfam" id="PF07085">
    <property type="entry name" value="DRTGG"/>
    <property type="match status" value="1"/>
</dbReference>
<dbReference type="PANTHER" id="PTHR43356:SF3">
    <property type="entry name" value="PHOSPHATE ACETYLTRANSFERASE"/>
    <property type="match status" value="1"/>
</dbReference>
<evidence type="ECO:0000256" key="8">
    <source>
        <dbReference type="ARBA" id="ARBA00022490"/>
    </source>
</evidence>
<dbReference type="PANTHER" id="PTHR43356">
    <property type="entry name" value="PHOSPHATE ACETYLTRANSFERASE"/>
    <property type="match status" value="1"/>
</dbReference>
<dbReference type="EC" id="2.3.1.8" evidence="6"/>
<dbReference type="NCBIfam" id="NF007233">
    <property type="entry name" value="PRK09653.1"/>
    <property type="match status" value="1"/>
</dbReference>
<dbReference type="EMBL" id="BJVF01000003">
    <property type="protein sequence ID" value="GEL11213.1"/>
    <property type="molecule type" value="Genomic_DNA"/>
</dbReference>
<evidence type="ECO:0000256" key="4">
    <source>
        <dbReference type="ARBA" id="ARBA00009786"/>
    </source>
</evidence>
<gene>
    <name evidence="14" type="primary">pta</name>
    <name evidence="14" type="ORF">FGL01_19520</name>
</gene>
<feature type="domain" description="DRTGG" evidence="13">
    <location>
        <begin position="251"/>
        <end position="361"/>
    </location>
</feature>
<dbReference type="InterPro" id="IPR050500">
    <property type="entry name" value="Phos_Acetyltrans/Butyryltrans"/>
</dbReference>
<dbReference type="FunFam" id="3.40.50.10750:FF:000001">
    <property type="entry name" value="Phosphate acetyltransferase"/>
    <property type="match status" value="1"/>
</dbReference>
<evidence type="ECO:0000313" key="15">
    <source>
        <dbReference type="Proteomes" id="UP000321579"/>
    </source>
</evidence>
<dbReference type="InterPro" id="IPR004614">
    <property type="entry name" value="P_AcTrfase"/>
</dbReference>
<dbReference type="SUPFAM" id="SSF75138">
    <property type="entry name" value="HprK N-terminal domain-like"/>
    <property type="match status" value="1"/>
</dbReference>
<evidence type="ECO:0000256" key="10">
    <source>
        <dbReference type="ARBA" id="ARBA00023315"/>
    </source>
</evidence>
<proteinExistence type="inferred from homology"/>
<dbReference type="CDD" id="cd03109">
    <property type="entry name" value="DTBS"/>
    <property type="match status" value="1"/>
</dbReference>
<comment type="subunit">
    <text evidence="5">Homohexamer.</text>
</comment>
<reference evidence="14 15" key="1">
    <citation type="submission" date="2019-07" db="EMBL/GenBank/DDBJ databases">
        <title>Whole genome shotgun sequence of Flavobacterium glycines NBRC 105008.</title>
        <authorList>
            <person name="Hosoyama A."/>
            <person name="Uohara A."/>
            <person name="Ohji S."/>
            <person name="Ichikawa N."/>
        </authorList>
    </citation>
    <scope>NUCLEOTIDE SEQUENCE [LARGE SCALE GENOMIC DNA]</scope>
    <source>
        <strain evidence="14 15">NBRC 105008</strain>
    </source>
</reference>
<protein>
    <recommendedName>
        <fullName evidence="7">Phosphate acetyltransferase</fullName>
        <ecNumber evidence="6">2.3.1.8</ecNumber>
    </recommendedName>
    <alternativeName>
        <fullName evidence="11">Phosphotransacetylase</fullName>
    </alternativeName>
</protein>
<feature type="domain" description="Phosphate acetyl/butaryl transferase" evidence="12">
    <location>
        <begin position="408"/>
        <end position="727"/>
    </location>
</feature>
<dbReference type="NCBIfam" id="NF004167">
    <property type="entry name" value="PRK05632.1"/>
    <property type="match status" value="1"/>
</dbReference>
<accession>A0A511CH49</accession>
<dbReference type="UniPathway" id="UPA00340">
    <property type="reaction ID" value="UER00459"/>
</dbReference>